<evidence type="ECO:0000256" key="12">
    <source>
        <dbReference type="ARBA" id="ARBA00048646"/>
    </source>
</evidence>
<evidence type="ECO:0000256" key="13">
    <source>
        <dbReference type="ARBA" id="ARBA00048700"/>
    </source>
</evidence>
<comment type="subcellular location">
    <subcellularLocation>
        <location evidence="1">Secreted</location>
    </subcellularLocation>
</comment>
<evidence type="ECO:0000256" key="11">
    <source>
        <dbReference type="ARBA" id="ARBA00048284"/>
    </source>
</evidence>
<keyword evidence="7" id="KW-0443">Lipid metabolism</keyword>
<feature type="binding site" evidence="15">
    <location>
        <position position="181"/>
    </location>
    <ligand>
        <name>Ca(2+)</name>
        <dbReference type="ChEBI" id="CHEBI:29108"/>
    </ligand>
</feature>
<dbReference type="PANTHER" id="PTHR11610:SF111">
    <property type="entry name" value="PHOSPHOLIPASE A1 MEMBER A"/>
    <property type="match status" value="1"/>
</dbReference>
<dbReference type="FunFam" id="3.40.50.1820:FF:000081">
    <property type="entry name" value="phospholipase A1 member A isoform X1"/>
    <property type="match status" value="1"/>
</dbReference>
<keyword evidence="8" id="KW-1015">Disulfide bond</keyword>
<evidence type="ECO:0000256" key="5">
    <source>
        <dbReference type="ARBA" id="ARBA00022801"/>
    </source>
</evidence>
<dbReference type="GO" id="GO:0016042">
    <property type="term" value="P:lipid catabolic process"/>
    <property type="evidence" value="ECO:0007669"/>
    <property type="project" value="UniProtKB-KW"/>
</dbReference>
<dbReference type="InterPro" id="IPR016272">
    <property type="entry name" value="Lipase_LIPH"/>
</dbReference>
<feature type="non-terminal residue" evidence="18">
    <location>
        <position position="1"/>
    </location>
</feature>
<comment type="caution">
    <text evidence="18">The sequence shown here is derived from an EMBL/GenBank/DDBJ whole genome shotgun (WGS) entry which is preliminary data.</text>
</comment>
<protein>
    <recommendedName>
        <fullName evidence="10">Phospholipase A1 member A</fullName>
    </recommendedName>
</protein>
<comment type="catalytic activity">
    <reaction evidence="11">
        <text>1-(9Z-octadecenoyl)-sn-glycero-3-phospho-L-serine + H2O = sn-glycero-3-phospho-L-serine + (9Z)-octadecenoate + H(+)</text>
        <dbReference type="Rhea" id="RHEA:40499"/>
        <dbReference type="ChEBI" id="CHEBI:15377"/>
        <dbReference type="ChEBI" id="CHEBI:15378"/>
        <dbReference type="ChEBI" id="CHEBI:30823"/>
        <dbReference type="ChEBI" id="CHEBI:64765"/>
        <dbReference type="ChEBI" id="CHEBI:74617"/>
    </reaction>
    <physiologicalReaction direction="left-to-right" evidence="11">
        <dbReference type="Rhea" id="RHEA:40500"/>
    </physiologicalReaction>
</comment>
<evidence type="ECO:0000256" key="7">
    <source>
        <dbReference type="ARBA" id="ARBA00023098"/>
    </source>
</evidence>
<keyword evidence="6" id="KW-0442">Lipid degradation</keyword>
<dbReference type="Pfam" id="PF00151">
    <property type="entry name" value="Lipase"/>
    <property type="match status" value="1"/>
</dbReference>
<keyword evidence="4" id="KW-0732">Signal</keyword>
<name>A0A7L4IN97_9PASS</name>
<dbReference type="GO" id="GO:0046872">
    <property type="term" value="F:metal ion binding"/>
    <property type="evidence" value="ECO:0007669"/>
    <property type="project" value="UniProtKB-KW"/>
</dbReference>
<dbReference type="PIRSF" id="PIRSF000865">
    <property type="entry name" value="Lipoprotein_lipase_LIPH"/>
    <property type="match status" value="1"/>
</dbReference>
<reference evidence="18 19" key="1">
    <citation type="submission" date="2020-02" db="EMBL/GenBank/DDBJ databases">
        <title>Bird 10,000 Genomes (B10K) Project - Family phase.</title>
        <authorList>
            <person name="Zhang G."/>
        </authorList>
    </citation>
    <scope>NUCLEOTIDE SEQUENCE [LARGE SCALE GENOMIC DNA]</scope>
    <source>
        <strain evidence="18">B10K-IZ-033-81</strain>
        <tissue evidence="18">Muscle</tissue>
    </source>
</reference>
<evidence type="ECO:0000256" key="3">
    <source>
        <dbReference type="ARBA" id="ARBA00022525"/>
    </source>
</evidence>
<gene>
    <name evidence="18" type="primary">Pla1a</name>
    <name evidence="18" type="ORF">PORRUF_R11487</name>
</gene>
<keyword evidence="15" id="KW-0479">Metal-binding</keyword>
<evidence type="ECO:0000256" key="16">
    <source>
        <dbReference type="RuleBase" id="RU004262"/>
    </source>
</evidence>
<feature type="active site" description="Nucleophile" evidence="14">
    <location>
        <position position="143"/>
    </location>
</feature>
<dbReference type="Proteomes" id="UP000572837">
    <property type="component" value="Unassembled WGS sequence"/>
</dbReference>
<evidence type="ECO:0000256" key="2">
    <source>
        <dbReference type="ARBA" id="ARBA00010701"/>
    </source>
</evidence>
<dbReference type="PANTHER" id="PTHR11610">
    <property type="entry name" value="LIPASE"/>
    <property type="match status" value="1"/>
</dbReference>
<proteinExistence type="inferred from homology"/>
<evidence type="ECO:0000256" key="1">
    <source>
        <dbReference type="ARBA" id="ARBA00004613"/>
    </source>
</evidence>
<dbReference type="InterPro" id="IPR013818">
    <property type="entry name" value="Lipase"/>
</dbReference>
<dbReference type="GO" id="GO:0005615">
    <property type="term" value="C:extracellular space"/>
    <property type="evidence" value="ECO:0007669"/>
    <property type="project" value="TreeGrafter"/>
</dbReference>
<keyword evidence="5" id="KW-0378">Hydrolase</keyword>
<dbReference type="EMBL" id="VZSW01000089">
    <property type="protein sequence ID" value="NXY30243.1"/>
    <property type="molecule type" value="Genomic_DNA"/>
</dbReference>
<sequence>AGNTDRLSGHHCNDFQTANFLRGSKLKVQFLLFTPSSPSCGELISADDGLENCSFNSSLETKIIIHGFRALGTKPSWIEGLVQAILHTSQVNVIAVDWVYGSTGAYPSAVENVTQLALAISQFISKLLALGVSGTSIHIIGVSLGAHVGGLVGHFHGGRLGRITALDPAGPKYTRASPEERLDPGDALFVEAIHTDADNFGIRIPVGHIDYFVNGGKDQPGCPRFISAGYKFLICDHMRAVHLYISALNHPCPIMGFPCASHQDFLNGHCLDCAEPFLSSCPRIGLLEQAGVNMSRLPHEVKVFLMTSPSPPFCVHHSLVEFHLLKKRNRVTSIEISFSSNNTKDTAKITIPKDEETGKQLLAHRVPLCQINSVTLKYIPKNHFWSKDEPSVVGKFCVAPLPLRSSRTMSCLPWSLTLPSKTDISYDLSTACA</sequence>
<dbReference type="Gene3D" id="3.40.50.1820">
    <property type="entry name" value="alpha/beta hydrolase"/>
    <property type="match status" value="1"/>
</dbReference>
<evidence type="ECO:0000259" key="17">
    <source>
        <dbReference type="Pfam" id="PF00151"/>
    </source>
</evidence>
<feature type="binding site" evidence="15">
    <location>
        <position position="186"/>
    </location>
    <ligand>
        <name>Ca(2+)</name>
        <dbReference type="ChEBI" id="CHEBI:29108"/>
    </ligand>
</feature>
<evidence type="ECO:0000256" key="4">
    <source>
        <dbReference type="ARBA" id="ARBA00022729"/>
    </source>
</evidence>
<feature type="active site" description="Charge relay system" evidence="14">
    <location>
        <position position="167"/>
    </location>
</feature>
<feature type="non-terminal residue" evidence="18">
    <location>
        <position position="433"/>
    </location>
</feature>
<dbReference type="InterPro" id="IPR033906">
    <property type="entry name" value="Lipase_N"/>
</dbReference>
<evidence type="ECO:0000256" key="8">
    <source>
        <dbReference type="ARBA" id="ARBA00023157"/>
    </source>
</evidence>
<organism evidence="18 19">
    <name type="scientific">Pomatorhinus ruficollis</name>
    <name type="common">streak-breasted scimitar babbler</name>
    <dbReference type="NCBI Taxonomy" id="932028"/>
    <lineage>
        <taxon>Eukaryota</taxon>
        <taxon>Metazoa</taxon>
        <taxon>Chordata</taxon>
        <taxon>Craniata</taxon>
        <taxon>Vertebrata</taxon>
        <taxon>Euteleostomi</taxon>
        <taxon>Archelosauria</taxon>
        <taxon>Archosauria</taxon>
        <taxon>Dinosauria</taxon>
        <taxon>Saurischia</taxon>
        <taxon>Theropoda</taxon>
        <taxon>Coelurosauria</taxon>
        <taxon>Aves</taxon>
        <taxon>Neognathae</taxon>
        <taxon>Neoaves</taxon>
        <taxon>Telluraves</taxon>
        <taxon>Australaves</taxon>
        <taxon>Passeriformes</taxon>
        <taxon>Sylvioidea</taxon>
        <taxon>Timaliidae</taxon>
        <taxon>Pomatorhinus</taxon>
    </lineage>
</organism>
<dbReference type="PRINTS" id="PR00821">
    <property type="entry name" value="TAGLIPASE"/>
</dbReference>
<comment type="catalytic activity">
    <reaction evidence="12">
        <text>1,2-di-(9Z)-octadecenoyl-sn-glycero-3-phospho-L-serine + H2O = 2-(9Z-octadecenoyl)-sn-glycero-3-phospho-L-serine + (9Z)-octadecenoate + H(+)</text>
        <dbReference type="Rhea" id="RHEA:40491"/>
        <dbReference type="ChEBI" id="CHEBI:15377"/>
        <dbReference type="ChEBI" id="CHEBI:15378"/>
        <dbReference type="ChEBI" id="CHEBI:30823"/>
        <dbReference type="ChEBI" id="CHEBI:74905"/>
        <dbReference type="ChEBI" id="CHEBI:77342"/>
    </reaction>
    <physiologicalReaction direction="left-to-right" evidence="12">
        <dbReference type="Rhea" id="RHEA:40492"/>
    </physiologicalReaction>
</comment>
<keyword evidence="9" id="KW-0325">Glycoprotein</keyword>
<comment type="catalytic activity">
    <reaction evidence="13">
        <text>1-hexadecanoyl-2-(5Z,8Z,11Z,14Z-eicosatetraenoyl)-sn-glycero-3-phospho-L-serine + H2O = 2-(5Z,8Z,11Z,14Z)-eicosatetraenoyl-sn-glycero-3-phospho-L-serine + hexadecanoate + H(+)</text>
        <dbReference type="Rhea" id="RHEA:41187"/>
        <dbReference type="ChEBI" id="CHEBI:7896"/>
        <dbReference type="ChEBI" id="CHEBI:15377"/>
        <dbReference type="ChEBI" id="CHEBI:15378"/>
        <dbReference type="ChEBI" id="CHEBI:75032"/>
        <dbReference type="ChEBI" id="CHEBI:77830"/>
    </reaction>
    <physiologicalReaction direction="left-to-right" evidence="13">
        <dbReference type="Rhea" id="RHEA:41188"/>
    </physiologicalReaction>
</comment>
<dbReference type="SUPFAM" id="SSF53474">
    <property type="entry name" value="alpha/beta-Hydrolases"/>
    <property type="match status" value="1"/>
</dbReference>
<evidence type="ECO:0000256" key="9">
    <source>
        <dbReference type="ARBA" id="ARBA00023180"/>
    </source>
</evidence>
<evidence type="ECO:0000256" key="10">
    <source>
        <dbReference type="ARBA" id="ARBA00040696"/>
    </source>
</evidence>
<dbReference type="InterPro" id="IPR000734">
    <property type="entry name" value="TAG_lipase"/>
</dbReference>
<evidence type="ECO:0000256" key="6">
    <source>
        <dbReference type="ARBA" id="ARBA00022963"/>
    </source>
</evidence>
<evidence type="ECO:0000313" key="18">
    <source>
        <dbReference type="EMBL" id="NXY30243.1"/>
    </source>
</evidence>
<keyword evidence="3" id="KW-0964">Secreted</keyword>
<keyword evidence="15" id="KW-0106">Calcium</keyword>
<keyword evidence="19" id="KW-1185">Reference proteome</keyword>
<feature type="domain" description="Lipase" evidence="17">
    <location>
        <begin position="8"/>
        <end position="313"/>
    </location>
</feature>
<dbReference type="InterPro" id="IPR029058">
    <property type="entry name" value="AB_hydrolase_fold"/>
</dbReference>
<accession>A0A7L4IN97</accession>
<dbReference type="AlphaFoldDB" id="A0A7L4IN97"/>
<comment type="similarity">
    <text evidence="2 16">Belongs to the AB hydrolase superfamily. Lipase family.</text>
</comment>
<dbReference type="GO" id="GO:0008970">
    <property type="term" value="F:phospholipase A1 activity"/>
    <property type="evidence" value="ECO:0007669"/>
    <property type="project" value="TreeGrafter"/>
</dbReference>
<evidence type="ECO:0000256" key="14">
    <source>
        <dbReference type="PIRSR" id="PIRSR000865-1"/>
    </source>
</evidence>
<feature type="binding site" evidence="15">
    <location>
        <position position="183"/>
    </location>
    <ligand>
        <name>Ca(2+)</name>
        <dbReference type="ChEBI" id="CHEBI:29108"/>
    </ligand>
</feature>
<feature type="active site" description="Charge relay system" evidence="14">
    <location>
        <position position="237"/>
    </location>
</feature>
<dbReference type="CDD" id="cd00707">
    <property type="entry name" value="Pancreat_lipase_like"/>
    <property type="match status" value="1"/>
</dbReference>
<evidence type="ECO:0000256" key="15">
    <source>
        <dbReference type="PIRSR" id="PIRSR000865-2"/>
    </source>
</evidence>
<evidence type="ECO:0000313" key="19">
    <source>
        <dbReference type="Proteomes" id="UP000572837"/>
    </source>
</evidence>